<keyword evidence="5" id="KW-0677">Repeat</keyword>
<comment type="similarity">
    <text evidence="8">Belongs to the polygalacturonase-inhibiting protein family.</text>
</comment>
<reference evidence="12" key="1">
    <citation type="journal article" date="2020" name="Nat. Commun.">
        <title>Genome sequence of the cluster root forming white lupin.</title>
        <authorList>
            <person name="Hufnagel B."/>
            <person name="Marques A."/>
            <person name="Soriano A."/>
            <person name="Marques L."/>
            <person name="Divol F."/>
            <person name="Doumas P."/>
            <person name="Sallet E."/>
            <person name="Mancinotti D."/>
            <person name="Carrere S."/>
            <person name="Marande W."/>
            <person name="Arribat S."/>
            <person name="Keller J."/>
            <person name="Huneau C."/>
            <person name="Blein T."/>
            <person name="Aime D."/>
            <person name="Laguerre M."/>
            <person name="Taylor J."/>
            <person name="Schubert V."/>
            <person name="Nelson M."/>
            <person name="Geu-Flores F."/>
            <person name="Crespi M."/>
            <person name="Gallardo-Guerrero K."/>
            <person name="Delaux P.-M."/>
            <person name="Salse J."/>
            <person name="Berges H."/>
            <person name="Guyot R."/>
            <person name="Gouzy J."/>
            <person name="Peret B."/>
        </authorList>
    </citation>
    <scope>NUCLEOTIDE SEQUENCE [LARGE SCALE GENOMIC DNA]</scope>
    <source>
        <strain evidence="12">cv. Amiga</strain>
    </source>
</reference>
<dbReference type="SUPFAM" id="SSF52058">
    <property type="entry name" value="L domain-like"/>
    <property type="match status" value="1"/>
</dbReference>
<proteinExistence type="inferred from homology"/>
<dbReference type="OrthoDB" id="1350379at2759"/>
<dbReference type="PANTHER" id="PTHR48059:SF24">
    <property type="entry name" value="POLYGALACTURONASE INHIBITOR"/>
    <property type="match status" value="1"/>
</dbReference>
<evidence type="ECO:0000256" key="9">
    <source>
        <dbReference type="SAM" id="SignalP"/>
    </source>
</evidence>
<dbReference type="Proteomes" id="UP000447434">
    <property type="component" value="Chromosome 7"/>
</dbReference>
<evidence type="ECO:0000256" key="6">
    <source>
        <dbReference type="ARBA" id="ARBA00023136"/>
    </source>
</evidence>
<evidence type="ECO:0000256" key="1">
    <source>
        <dbReference type="ARBA" id="ARBA00004196"/>
    </source>
</evidence>
<dbReference type="InterPro" id="IPR013210">
    <property type="entry name" value="LRR_N_plant-typ"/>
</dbReference>
<evidence type="ECO:0000256" key="8">
    <source>
        <dbReference type="ARBA" id="ARBA00038043"/>
    </source>
</evidence>
<organism evidence="11 12">
    <name type="scientific">Lupinus albus</name>
    <name type="common">White lupine</name>
    <name type="synonym">Lupinus termis</name>
    <dbReference type="NCBI Taxonomy" id="3870"/>
    <lineage>
        <taxon>Eukaryota</taxon>
        <taxon>Viridiplantae</taxon>
        <taxon>Streptophyta</taxon>
        <taxon>Embryophyta</taxon>
        <taxon>Tracheophyta</taxon>
        <taxon>Spermatophyta</taxon>
        <taxon>Magnoliopsida</taxon>
        <taxon>eudicotyledons</taxon>
        <taxon>Gunneridae</taxon>
        <taxon>Pentapetalae</taxon>
        <taxon>rosids</taxon>
        <taxon>fabids</taxon>
        <taxon>Fabales</taxon>
        <taxon>Fabaceae</taxon>
        <taxon>Papilionoideae</taxon>
        <taxon>50 kb inversion clade</taxon>
        <taxon>genistoids sensu lato</taxon>
        <taxon>core genistoids</taxon>
        <taxon>Genisteae</taxon>
        <taxon>Lupinus</taxon>
    </lineage>
</organism>
<evidence type="ECO:0000313" key="12">
    <source>
        <dbReference type="Proteomes" id="UP000447434"/>
    </source>
</evidence>
<dbReference type="PANTHER" id="PTHR48059">
    <property type="entry name" value="POLYGALACTURONASE INHIBITOR 1"/>
    <property type="match status" value="1"/>
</dbReference>
<keyword evidence="4 9" id="KW-0732">Signal</keyword>
<gene>
    <name evidence="11" type="ORF">Lalb_Chr07g0189131</name>
</gene>
<accession>A0A6A4QAZ2</accession>
<feature type="chain" id="PRO_5025611436" evidence="9">
    <location>
        <begin position="19"/>
        <end position="340"/>
    </location>
</feature>
<keyword evidence="12" id="KW-1185">Reference proteome</keyword>
<dbReference type="InterPro" id="IPR051848">
    <property type="entry name" value="PGIP"/>
</dbReference>
<feature type="signal peptide" evidence="9">
    <location>
        <begin position="1"/>
        <end position="18"/>
    </location>
</feature>
<dbReference type="Pfam" id="PF00560">
    <property type="entry name" value="LRR_1"/>
    <property type="match status" value="3"/>
</dbReference>
<evidence type="ECO:0000313" key="11">
    <source>
        <dbReference type="EMBL" id="KAE9610676.1"/>
    </source>
</evidence>
<evidence type="ECO:0000256" key="4">
    <source>
        <dbReference type="ARBA" id="ARBA00022729"/>
    </source>
</evidence>
<comment type="caution">
    <text evidence="11">The sequence shown here is derived from an EMBL/GenBank/DDBJ whole genome shotgun (WGS) entry which is preliminary data.</text>
</comment>
<evidence type="ECO:0000259" key="10">
    <source>
        <dbReference type="Pfam" id="PF08263"/>
    </source>
</evidence>
<dbReference type="InterPro" id="IPR001611">
    <property type="entry name" value="Leu-rich_rpt"/>
</dbReference>
<evidence type="ECO:0000256" key="3">
    <source>
        <dbReference type="ARBA" id="ARBA00022614"/>
    </source>
</evidence>
<name>A0A6A4QAZ2_LUPAL</name>
<dbReference type="Gene3D" id="3.80.10.10">
    <property type="entry name" value="Ribonuclease Inhibitor"/>
    <property type="match status" value="1"/>
</dbReference>
<sequence>MKTNSLIIFFLILTLSLSTLLIPSFSQLCNPQDKQTLLQIKNQLGNPTQLASWDPSTDCCNTTWQGVTCDTDTKTYRINILSLSNLNLPKPYPIPSSIGNLPFLQILDISNIPNLVDPIPLAITNLTKLRYIYITHTNISSSIPEFMSRIQTLVTIDFSYNKLSGELPSSLSLLPNLVGITFNDNFLSGPIPESYGSFSNLFTSITLQRNQLSGNVPATLAKLNLAFVDLSSNRLEGDASVFFGSEKNTQKIILAKNKLAFDIGKVGLSSNLNTLDIRNNYIYGKLPEGLTTLKYLHKLNVSYNNLCGEIPQGGNFQRFDVYSYQHNKCLCGSPLPSCKT</sequence>
<evidence type="ECO:0000256" key="2">
    <source>
        <dbReference type="ARBA" id="ARBA00004370"/>
    </source>
</evidence>
<dbReference type="InterPro" id="IPR032675">
    <property type="entry name" value="LRR_dom_sf"/>
</dbReference>
<dbReference type="GO" id="GO:0016020">
    <property type="term" value="C:membrane"/>
    <property type="evidence" value="ECO:0007669"/>
    <property type="project" value="UniProtKB-SubCell"/>
</dbReference>
<dbReference type="EMBL" id="WOCE01000007">
    <property type="protein sequence ID" value="KAE9610676.1"/>
    <property type="molecule type" value="Genomic_DNA"/>
</dbReference>
<dbReference type="Pfam" id="PF08263">
    <property type="entry name" value="LRRNT_2"/>
    <property type="match status" value="1"/>
</dbReference>
<keyword evidence="3" id="KW-0433">Leucine-rich repeat</keyword>
<evidence type="ECO:0000256" key="5">
    <source>
        <dbReference type="ARBA" id="ARBA00022737"/>
    </source>
</evidence>
<comment type="subcellular location">
    <subcellularLocation>
        <location evidence="1">Cell envelope</location>
    </subcellularLocation>
    <subcellularLocation>
        <location evidence="2">Membrane</location>
    </subcellularLocation>
</comment>
<protein>
    <submittedName>
        <fullName evidence="11">Putative leucine-rich repeat-containing, plant-type, leucine-rich repeat domain, L</fullName>
    </submittedName>
</protein>
<dbReference type="FunFam" id="3.80.10.10:FF:000041">
    <property type="entry name" value="LRR receptor-like serine/threonine-protein kinase ERECTA"/>
    <property type="match status" value="1"/>
</dbReference>
<keyword evidence="6" id="KW-0472">Membrane</keyword>
<feature type="domain" description="Leucine-rich repeat-containing N-terminal plant-type" evidence="10">
    <location>
        <begin position="31"/>
        <end position="70"/>
    </location>
</feature>
<keyword evidence="7" id="KW-0325">Glycoprotein</keyword>
<evidence type="ECO:0000256" key="7">
    <source>
        <dbReference type="ARBA" id="ARBA00023180"/>
    </source>
</evidence>
<dbReference type="AlphaFoldDB" id="A0A6A4QAZ2"/>